<dbReference type="InterPro" id="IPR045072">
    <property type="entry name" value="MKRN-like"/>
</dbReference>
<evidence type="ECO:0000313" key="8">
    <source>
        <dbReference type="Proteomes" id="UP000242474"/>
    </source>
</evidence>
<dbReference type="Gene3D" id="1.20.120.1350">
    <property type="entry name" value="Pneumovirus matrix protein 2 (M2), zinc-binding domain"/>
    <property type="match status" value="1"/>
</dbReference>
<dbReference type="AlphaFoldDB" id="A0A2G5BCZ9"/>
<dbReference type="STRING" id="763665.A0A2G5BCZ9"/>
<dbReference type="PANTHER" id="PTHR11224">
    <property type="entry name" value="MAKORIN-RELATED"/>
    <property type="match status" value="1"/>
</dbReference>
<dbReference type="InterPro" id="IPR000571">
    <property type="entry name" value="Znf_CCCH"/>
</dbReference>
<dbReference type="PANTHER" id="PTHR11224:SF10">
    <property type="entry name" value="IP09428P-RELATED"/>
    <property type="match status" value="1"/>
</dbReference>
<evidence type="ECO:0000259" key="6">
    <source>
        <dbReference type="PROSITE" id="PS50103"/>
    </source>
</evidence>
<evidence type="ECO:0000256" key="1">
    <source>
        <dbReference type="ARBA" id="ARBA00022723"/>
    </source>
</evidence>
<dbReference type="PROSITE" id="PS50103">
    <property type="entry name" value="ZF_C3H1"/>
    <property type="match status" value="2"/>
</dbReference>
<reference evidence="7 8" key="1">
    <citation type="journal article" date="2015" name="Genome Biol. Evol.">
        <title>Phylogenomic analyses indicate that early fungi evolved digesting cell walls of algal ancestors of land plants.</title>
        <authorList>
            <person name="Chang Y."/>
            <person name="Wang S."/>
            <person name="Sekimoto S."/>
            <person name="Aerts A.L."/>
            <person name="Choi C."/>
            <person name="Clum A."/>
            <person name="LaButti K.M."/>
            <person name="Lindquist E.A."/>
            <person name="Yee Ngan C."/>
            <person name="Ohm R.A."/>
            <person name="Salamov A.A."/>
            <person name="Grigoriev I.V."/>
            <person name="Spatafora J.W."/>
            <person name="Berbee M.L."/>
        </authorList>
    </citation>
    <scope>NUCLEOTIDE SEQUENCE [LARGE SCALE GENOMIC DNA]</scope>
    <source>
        <strain evidence="7 8">NRRL 1564</strain>
    </source>
</reference>
<dbReference type="Pfam" id="PF18044">
    <property type="entry name" value="zf-CCCH_4"/>
    <property type="match status" value="1"/>
</dbReference>
<feature type="domain" description="C3H1-type" evidence="6">
    <location>
        <begin position="27"/>
        <end position="50"/>
    </location>
</feature>
<keyword evidence="1 5" id="KW-0479">Metal-binding</keyword>
<name>A0A2G5BCZ9_COERN</name>
<evidence type="ECO:0000256" key="5">
    <source>
        <dbReference type="PROSITE-ProRule" id="PRU00723"/>
    </source>
</evidence>
<accession>A0A2G5BCZ9</accession>
<evidence type="ECO:0000256" key="4">
    <source>
        <dbReference type="ARBA" id="ARBA00022833"/>
    </source>
</evidence>
<dbReference type="SMART" id="SM00356">
    <property type="entry name" value="ZnF_C3H1"/>
    <property type="match status" value="2"/>
</dbReference>
<feature type="zinc finger region" description="C3H1-type" evidence="5">
    <location>
        <begin position="27"/>
        <end position="50"/>
    </location>
</feature>
<dbReference type="GO" id="GO:0061630">
    <property type="term" value="F:ubiquitin protein ligase activity"/>
    <property type="evidence" value="ECO:0007669"/>
    <property type="project" value="InterPro"/>
</dbReference>
<feature type="non-terminal residue" evidence="7">
    <location>
        <position position="50"/>
    </location>
</feature>
<dbReference type="InterPro" id="IPR036855">
    <property type="entry name" value="Znf_CCCH_sf"/>
</dbReference>
<keyword evidence="4 5" id="KW-0862">Zinc</keyword>
<dbReference type="Gene3D" id="3.30.1370.210">
    <property type="match status" value="1"/>
</dbReference>
<keyword evidence="2" id="KW-0677">Repeat</keyword>
<dbReference type="GO" id="GO:0000209">
    <property type="term" value="P:protein polyubiquitination"/>
    <property type="evidence" value="ECO:0007669"/>
    <property type="project" value="InterPro"/>
</dbReference>
<feature type="zinc finger region" description="C3H1-type" evidence="5">
    <location>
        <begin position="1"/>
        <end position="25"/>
    </location>
</feature>
<evidence type="ECO:0000313" key="7">
    <source>
        <dbReference type="EMBL" id="PIA16881.1"/>
    </source>
</evidence>
<keyword evidence="3 5" id="KW-0863">Zinc-finger</keyword>
<feature type="domain" description="C3H1-type" evidence="6">
    <location>
        <begin position="1"/>
        <end position="25"/>
    </location>
</feature>
<dbReference type="Pfam" id="PF22623">
    <property type="entry name" value="zf-CCCH_9"/>
    <property type="match status" value="1"/>
</dbReference>
<feature type="non-terminal residue" evidence="7">
    <location>
        <position position="1"/>
    </location>
</feature>
<gene>
    <name evidence="7" type="ORF">COEREDRAFT_27139</name>
</gene>
<proteinExistence type="predicted"/>
<protein>
    <recommendedName>
        <fullName evidence="6">C3H1-type domain-containing protein</fullName>
    </recommendedName>
</protein>
<evidence type="ECO:0000256" key="3">
    <source>
        <dbReference type="ARBA" id="ARBA00022771"/>
    </source>
</evidence>
<dbReference type="InterPro" id="IPR041367">
    <property type="entry name" value="Znf-CCCH_4"/>
</dbReference>
<evidence type="ECO:0000256" key="2">
    <source>
        <dbReference type="ARBA" id="ARBA00022737"/>
    </source>
</evidence>
<dbReference type="Proteomes" id="UP000242474">
    <property type="component" value="Unassembled WGS sequence"/>
</dbReference>
<dbReference type="OrthoDB" id="411372at2759"/>
<dbReference type="EMBL" id="KZ303497">
    <property type="protein sequence ID" value="PIA16881.1"/>
    <property type="molecule type" value="Genomic_DNA"/>
</dbReference>
<organism evidence="7 8">
    <name type="scientific">Coemansia reversa (strain ATCC 12441 / NRRL 1564)</name>
    <dbReference type="NCBI Taxonomy" id="763665"/>
    <lineage>
        <taxon>Eukaryota</taxon>
        <taxon>Fungi</taxon>
        <taxon>Fungi incertae sedis</taxon>
        <taxon>Zoopagomycota</taxon>
        <taxon>Kickxellomycotina</taxon>
        <taxon>Kickxellomycetes</taxon>
        <taxon>Kickxellales</taxon>
        <taxon>Kickxellaceae</taxon>
        <taxon>Coemansia</taxon>
    </lineage>
</organism>
<dbReference type="SUPFAM" id="SSF90229">
    <property type="entry name" value="CCCH zinc finger"/>
    <property type="match status" value="2"/>
</dbReference>
<keyword evidence="8" id="KW-1185">Reference proteome</keyword>
<dbReference type="GO" id="GO:0008270">
    <property type="term" value="F:zinc ion binding"/>
    <property type="evidence" value="ECO:0007669"/>
    <property type="project" value="UniProtKB-KW"/>
</dbReference>
<sequence length="50" mass="5710">HVPCKFHKHGNCTAGDKCYFSHDLTVYEKTVCKYFAKGNCKYGNKCALLH</sequence>
<dbReference type="InterPro" id="IPR054361">
    <property type="entry name" value="Znf-CCCH_ZC3H4/6/8"/>
</dbReference>